<evidence type="ECO:0000256" key="10">
    <source>
        <dbReference type="HAMAP-Rule" id="MF_00230"/>
    </source>
</evidence>
<keyword evidence="6 10" id="KW-0328">Glycosyltransferase</keyword>
<comment type="caution">
    <text evidence="11">The sequence shown here is derived from an EMBL/GenBank/DDBJ whole genome shotgun (WGS) entry which is preliminary data.</text>
</comment>
<comment type="catalytic activity">
    <reaction evidence="9 10">
        <text>5,6-dimethylbenzimidazole + nicotinate beta-D-ribonucleotide = alpha-ribazole 5'-phosphate + nicotinate + H(+)</text>
        <dbReference type="Rhea" id="RHEA:11196"/>
        <dbReference type="ChEBI" id="CHEBI:15378"/>
        <dbReference type="ChEBI" id="CHEBI:15890"/>
        <dbReference type="ChEBI" id="CHEBI:32544"/>
        <dbReference type="ChEBI" id="CHEBI:57502"/>
        <dbReference type="ChEBI" id="CHEBI:57918"/>
        <dbReference type="EC" id="2.4.2.21"/>
    </reaction>
</comment>
<evidence type="ECO:0000256" key="2">
    <source>
        <dbReference type="ARBA" id="ARBA00007110"/>
    </source>
</evidence>
<evidence type="ECO:0000256" key="4">
    <source>
        <dbReference type="ARBA" id="ARBA00015486"/>
    </source>
</evidence>
<dbReference type="InterPro" id="IPR003200">
    <property type="entry name" value="Nict_dMeBzImd_PRibTrfase"/>
</dbReference>
<dbReference type="AlphaFoldDB" id="A0A2T5BVF6"/>
<dbReference type="Pfam" id="PF02277">
    <property type="entry name" value="DBI_PRT"/>
    <property type="match status" value="1"/>
</dbReference>
<keyword evidence="5 10" id="KW-0169">Cobalamin biosynthesis</keyword>
<dbReference type="Gene3D" id="3.40.50.10210">
    <property type="match status" value="1"/>
</dbReference>
<gene>
    <name evidence="10" type="primary">cobT</name>
    <name evidence="11" type="ORF">C8N32_10285</name>
</gene>
<evidence type="ECO:0000256" key="1">
    <source>
        <dbReference type="ARBA" id="ARBA00005049"/>
    </source>
</evidence>
<dbReference type="CDD" id="cd02439">
    <property type="entry name" value="DMB-PRT_CobT"/>
    <property type="match status" value="1"/>
</dbReference>
<dbReference type="Gene3D" id="1.10.1610.10">
    <property type="match status" value="1"/>
</dbReference>
<dbReference type="SUPFAM" id="SSF52733">
    <property type="entry name" value="Nicotinate mononucleotide:5,6-dimethylbenzimidazole phosphoribosyltransferase (CobT)"/>
    <property type="match status" value="1"/>
</dbReference>
<dbReference type="FunFam" id="3.40.50.10210:FF:000001">
    <property type="entry name" value="Nicotinate-nucleotide--dimethylbenzimidazole phosphoribosyltransferase"/>
    <property type="match status" value="1"/>
</dbReference>
<sequence length="335" mass="34852">MRTETTFATDLQRKIDMKTKPLGSLGRIEELATQIASLQATLTPRMETCQLTIFAADHGIADEGVSAFPKEVTRQMVLNFLQGGAAANVFAKTVGAELRVVDAGIAGQPFDMEGLLDRRIAPGTQSFLSGPAMTQVQCEAALEAGRDLGVGGDWDAVAYGEMGIANTSSATVLTHKLTGAPIDAIIGRGTGLDDAGLARKRDILTRASARTGELTAIGALCEYGGFEIAMMAGAMQGAAQAGRIVIVDGFIASSAALVAVRMAPEARKAMVFAHGSAETGHRKMMAAMDAQPLLQLGLRLGEGTGALLAWPLLRAAADMLNEMASFDDAGVSEPA</sequence>
<dbReference type="PANTHER" id="PTHR43463:SF1">
    <property type="entry name" value="NICOTINATE-NUCLEOTIDE--DIMETHYLBENZIMIDAZOLE PHOSPHORIBOSYLTRANSFERASE"/>
    <property type="match status" value="1"/>
</dbReference>
<proteinExistence type="inferred from homology"/>
<comment type="similarity">
    <text evidence="2 10">Belongs to the CobT family.</text>
</comment>
<dbReference type="InterPro" id="IPR017846">
    <property type="entry name" value="Nict_dMeBzImd_PRibTrfase_bact"/>
</dbReference>
<evidence type="ECO:0000256" key="9">
    <source>
        <dbReference type="ARBA" id="ARBA00047340"/>
    </source>
</evidence>
<evidence type="ECO:0000256" key="6">
    <source>
        <dbReference type="ARBA" id="ARBA00022676"/>
    </source>
</evidence>
<dbReference type="EMBL" id="QAAA01000002">
    <property type="protein sequence ID" value="PTN03564.1"/>
    <property type="molecule type" value="Genomic_DNA"/>
</dbReference>
<evidence type="ECO:0000256" key="5">
    <source>
        <dbReference type="ARBA" id="ARBA00022573"/>
    </source>
</evidence>
<dbReference type="InterPro" id="IPR036087">
    <property type="entry name" value="Nict_dMeBzImd_PRibTrfase_sf"/>
</dbReference>
<dbReference type="RefSeq" id="WP_107890849.1">
    <property type="nucleotide sequence ID" value="NZ_NHSI01000055.1"/>
</dbReference>
<comment type="pathway">
    <text evidence="1 10">Nucleoside biosynthesis; alpha-ribazole biosynthesis; alpha-ribazole from 5,6-dimethylbenzimidazole: step 1/2.</text>
</comment>
<evidence type="ECO:0000313" key="11">
    <source>
        <dbReference type="EMBL" id="PTN03564.1"/>
    </source>
</evidence>
<keyword evidence="12" id="KW-1185">Reference proteome</keyword>
<dbReference type="PANTHER" id="PTHR43463">
    <property type="entry name" value="NICOTINATE-NUCLEOTIDE--DIMETHYLBENZIMIDAZOLE PHOSPHORIBOSYLTRANSFERASE"/>
    <property type="match status" value="1"/>
</dbReference>
<feature type="active site" description="Proton acceptor" evidence="10">
    <location>
        <position position="302"/>
    </location>
</feature>
<dbReference type="NCBIfam" id="TIGR03160">
    <property type="entry name" value="cobT_DBIPRT"/>
    <property type="match status" value="1"/>
</dbReference>
<dbReference type="OrthoDB" id="9781491at2"/>
<dbReference type="NCBIfam" id="NF000996">
    <property type="entry name" value="PRK00105.1"/>
    <property type="match status" value="1"/>
</dbReference>
<evidence type="ECO:0000256" key="7">
    <source>
        <dbReference type="ARBA" id="ARBA00022679"/>
    </source>
</evidence>
<evidence type="ECO:0000256" key="8">
    <source>
        <dbReference type="ARBA" id="ARBA00030686"/>
    </source>
</evidence>
<dbReference type="Proteomes" id="UP000243859">
    <property type="component" value="Unassembled WGS sequence"/>
</dbReference>
<dbReference type="GO" id="GO:0008939">
    <property type="term" value="F:nicotinate-nucleotide-dimethylbenzimidazole phosphoribosyltransferase activity"/>
    <property type="evidence" value="ECO:0007669"/>
    <property type="project" value="UniProtKB-UniRule"/>
</dbReference>
<name>A0A2T5BVF6_9RHOB</name>
<comment type="function">
    <text evidence="10">Catalyzes the synthesis of alpha-ribazole-5'-phosphate from nicotinate mononucleotide (NAMN) and 5,6-dimethylbenzimidazole (DMB).</text>
</comment>
<dbReference type="HAMAP" id="MF_00230">
    <property type="entry name" value="CobT"/>
    <property type="match status" value="1"/>
</dbReference>
<keyword evidence="7 10" id="KW-0808">Transferase</keyword>
<reference evidence="11 12" key="1">
    <citation type="submission" date="2018-04" db="EMBL/GenBank/DDBJ databases">
        <title>Genomic Encyclopedia of Archaeal and Bacterial Type Strains, Phase II (KMG-II): from individual species to whole genera.</title>
        <authorList>
            <person name="Goeker M."/>
        </authorList>
    </citation>
    <scope>NUCLEOTIDE SEQUENCE [LARGE SCALE GENOMIC DNA]</scope>
    <source>
        <strain evidence="11 12">DSM 18064</strain>
    </source>
</reference>
<evidence type="ECO:0000313" key="12">
    <source>
        <dbReference type="Proteomes" id="UP000243859"/>
    </source>
</evidence>
<protein>
    <recommendedName>
        <fullName evidence="4 10">Nicotinate-nucleotide--dimethylbenzimidazole phosphoribosyltransferase</fullName>
        <shortName evidence="10">NN:DBI PRT</shortName>
        <ecNumber evidence="3 10">2.4.2.21</ecNumber>
    </recommendedName>
    <alternativeName>
        <fullName evidence="8 10">N(1)-alpha-phosphoribosyltransferase</fullName>
    </alternativeName>
</protein>
<accession>A0A2T5BVF6</accession>
<organism evidence="11 12">
    <name type="scientific">Rhodovulum imhoffii</name>
    <dbReference type="NCBI Taxonomy" id="365340"/>
    <lineage>
        <taxon>Bacteria</taxon>
        <taxon>Pseudomonadati</taxon>
        <taxon>Pseudomonadota</taxon>
        <taxon>Alphaproteobacteria</taxon>
        <taxon>Rhodobacterales</taxon>
        <taxon>Paracoccaceae</taxon>
        <taxon>Rhodovulum</taxon>
    </lineage>
</organism>
<evidence type="ECO:0000256" key="3">
    <source>
        <dbReference type="ARBA" id="ARBA00011991"/>
    </source>
</evidence>
<dbReference type="EC" id="2.4.2.21" evidence="3 10"/>
<dbReference type="UniPathway" id="UPA00061">
    <property type="reaction ID" value="UER00516"/>
</dbReference>
<dbReference type="InterPro" id="IPR023195">
    <property type="entry name" value="Nict_dMeBzImd_PRibTrfase_N"/>
</dbReference>
<dbReference type="GO" id="GO:0009236">
    <property type="term" value="P:cobalamin biosynthetic process"/>
    <property type="evidence" value="ECO:0007669"/>
    <property type="project" value="UniProtKB-UniRule"/>
</dbReference>